<evidence type="ECO:0000256" key="1">
    <source>
        <dbReference type="SAM" id="Phobius"/>
    </source>
</evidence>
<dbReference type="EMBL" id="DYVE01000177">
    <property type="protein sequence ID" value="HJG28339.1"/>
    <property type="molecule type" value="Genomic_DNA"/>
</dbReference>
<keyword evidence="1" id="KW-1133">Transmembrane helix</keyword>
<gene>
    <name evidence="3" type="ORF">K8V20_06805</name>
</gene>
<dbReference type="AlphaFoldDB" id="A0A921IKB2"/>
<proteinExistence type="predicted"/>
<keyword evidence="1" id="KW-0472">Membrane</keyword>
<evidence type="ECO:0000313" key="4">
    <source>
        <dbReference type="Proteomes" id="UP000782880"/>
    </source>
</evidence>
<feature type="transmembrane region" description="Helical" evidence="1">
    <location>
        <begin position="12"/>
        <end position="32"/>
    </location>
</feature>
<feature type="transmembrane region" description="Helical" evidence="1">
    <location>
        <begin position="90"/>
        <end position="109"/>
    </location>
</feature>
<name>A0A921IKB2_9FIRM</name>
<sequence length="123" mass="13787">MRWHGTKCRDIPTVCLVIMLIASIALIIQSLVLKKEKIVEFDWSKEKPAILLIIGMCIYVALMLCIGYVLASIIVFVAVQFYCGERKPGIYIYTIVAAVLIFLMFKNIFNISLPSLGFLGGLI</sequence>
<organism evidence="3 4">
    <name type="scientific">Subdoligranulum variabile</name>
    <dbReference type="NCBI Taxonomy" id="214851"/>
    <lineage>
        <taxon>Bacteria</taxon>
        <taxon>Bacillati</taxon>
        <taxon>Bacillota</taxon>
        <taxon>Clostridia</taxon>
        <taxon>Eubacteriales</taxon>
        <taxon>Oscillospiraceae</taxon>
        <taxon>Subdoligranulum</taxon>
    </lineage>
</organism>
<evidence type="ECO:0000313" key="3">
    <source>
        <dbReference type="EMBL" id="HJG28339.1"/>
    </source>
</evidence>
<protein>
    <submittedName>
        <fullName evidence="3">Tripartite tricarboxylate transporter TctB family protein</fullName>
    </submittedName>
</protein>
<dbReference type="InterPro" id="IPR009936">
    <property type="entry name" value="DUF1468"/>
</dbReference>
<reference evidence="3" key="2">
    <citation type="submission" date="2021-09" db="EMBL/GenBank/DDBJ databases">
        <authorList>
            <person name="Gilroy R."/>
        </authorList>
    </citation>
    <scope>NUCLEOTIDE SEQUENCE</scope>
    <source>
        <strain evidence="3">ChiBcec21-2208</strain>
    </source>
</reference>
<feature type="transmembrane region" description="Helical" evidence="1">
    <location>
        <begin position="52"/>
        <end position="78"/>
    </location>
</feature>
<comment type="caution">
    <text evidence="3">The sequence shown here is derived from an EMBL/GenBank/DDBJ whole genome shotgun (WGS) entry which is preliminary data.</text>
</comment>
<reference evidence="3" key="1">
    <citation type="journal article" date="2021" name="PeerJ">
        <title>Extensive microbial diversity within the chicken gut microbiome revealed by metagenomics and culture.</title>
        <authorList>
            <person name="Gilroy R."/>
            <person name="Ravi A."/>
            <person name="Getino M."/>
            <person name="Pursley I."/>
            <person name="Horton D.L."/>
            <person name="Alikhan N.F."/>
            <person name="Baker D."/>
            <person name="Gharbi K."/>
            <person name="Hall N."/>
            <person name="Watson M."/>
            <person name="Adriaenssens E.M."/>
            <person name="Foster-Nyarko E."/>
            <person name="Jarju S."/>
            <person name="Secka A."/>
            <person name="Antonio M."/>
            <person name="Oren A."/>
            <person name="Chaudhuri R.R."/>
            <person name="La Ragione R."/>
            <person name="Hildebrand F."/>
            <person name="Pallen M.J."/>
        </authorList>
    </citation>
    <scope>NUCLEOTIDE SEQUENCE</scope>
    <source>
        <strain evidence="3">ChiBcec21-2208</strain>
    </source>
</reference>
<dbReference type="Pfam" id="PF07331">
    <property type="entry name" value="TctB"/>
    <property type="match status" value="1"/>
</dbReference>
<evidence type="ECO:0000259" key="2">
    <source>
        <dbReference type="Pfam" id="PF07331"/>
    </source>
</evidence>
<keyword evidence="1" id="KW-0812">Transmembrane</keyword>
<accession>A0A921IKB2</accession>
<dbReference type="Proteomes" id="UP000782880">
    <property type="component" value="Unassembled WGS sequence"/>
</dbReference>
<feature type="domain" description="DUF1468" evidence="2">
    <location>
        <begin position="11"/>
        <end position="114"/>
    </location>
</feature>